<sequence>MDVVHKFHDVNYHQAEFLVIIDGERVYFNSEVIKELYNLPNNAEYPGQAIITRPIKGQAREELKAFNLGEIIQGAIAWMEIPKGVMPFPSTVEKLCLRIIPSLATCPQEVILDGVCNEAVLK</sequence>
<evidence type="ECO:0000313" key="2">
    <source>
        <dbReference type="Proteomes" id="UP000321947"/>
    </source>
</evidence>
<proteinExistence type="predicted"/>
<comment type="caution">
    <text evidence="1">The sequence shown here is derived from an EMBL/GenBank/DDBJ whole genome shotgun (WGS) entry which is preliminary data.</text>
</comment>
<dbReference type="EMBL" id="SSTD01005204">
    <property type="protein sequence ID" value="TYK22172.1"/>
    <property type="molecule type" value="Genomic_DNA"/>
</dbReference>
<evidence type="ECO:0000313" key="1">
    <source>
        <dbReference type="EMBL" id="TYK22172.1"/>
    </source>
</evidence>
<dbReference type="AlphaFoldDB" id="A0A5D3DF10"/>
<name>A0A5D3DF10_CUCMM</name>
<protein>
    <submittedName>
        <fullName evidence="1">Uncharacterized protein</fullName>
    </submittedName>
</protein>
<organism evidence="1 2">
    <name type="scientific">Cucumis melo var. makuwa</name>
    <name type="common">Oriental melon</name>
    <dbReference type="NCBI Taxonomy" id="1194695"/>
    <lineage>
        <taxon>Eukaryota</taxon>
        <taxon>Viridiplantae</taxon>
        <taxon>Streptophyta</taxon>
        <taxon>Embryophyta</taxon>
        <taxon>Tracheophyta</taxon>
        <taxon>Spermatophyta</taxon>
        <taxon>Magnoliopsida</taxon>
        <taxon>eudicotyledons</taxon>
        <taxon>Gunneridae</taxon>
        <taxon>Pentapetalae</taxon>
        <taxon>rosids</taxon>
        <taxon>fabids</taxon>
        <taxon>Cucurbitales</taxon>
        <taxon>Cucurbitaceae</taxon>
        <taxon>Benincaseae</taxon>
        <taxon>Cucumis</taxon>
    </lineage>
</organism>
<reference evidence="1 2" key="1">
    <citation type="submission" date="2019-08" db="EMBL/GenBank/DDBJ databases">
        <title>Draft genome sequences of two oriental melons (Cucumis melo L. var makuwa).</title>
        <authorList>
            <person name="Kwon S.-Y."/>
        </authorList>
    </citation>
    <scope>NUCLEOTIDE SEQUENCE [LARGE SCALE GENOMIC DNA]</scope>
    <source>
        <strain evidence="2">cv. Chang Bougi</strain>
        <tissue evidence="1">Leaf</tissue>
    </source>
</reference>
<dbReference type="Proteomes" id="UP000321947">
    <property type="component" value="Unassembled WGS sequence"/>
</dbReference>
<accession>A0A5D3DF10</accession>
<gene>
    <name evidence="1" type="ORF">E5676_scaffold333G00320</name>
</gene>